<evidence type="ECO:0000256" key="1">
    <source>
        <dbReference type="SAM" id="MobiDB-lite"/>
    </source>
</evidence>
<dbReference type="EMBL" id="BPQB01000002">
    <property type="protein sequence ID" value="GJE85624.1"/>
    <property type="molecule type" value="Genomic_DNA"/>
</dbReference>
<dbReference type="Proteomes" id="UP000703269">
    <property type="component" value="Unassembled WGS sequence"/>
</dbReference>
<proteinExistence type="predicted"/>
<keyword evidence="3" id="KW-1185">Reference proteome</keyword>
<name>A0A9P3G0T3_9APHY</name>
<evidence type="ECO:0000313" key="2">
    <source>
        <dbReference type="EMBL" id="GJE85624.1"/>
    </source>
</evidence>
<gene>
    <name evidence="2" type="ORF">PsYK624_017030</name>
</gene>
<protein>
    <submittedName>
        <fullName evidence="2">Uncharacterized protein</fullName>
    </submittedName>
</protein>
<evidence type="ECO:0000313" key="3">
    <source>
        <dbReference type="Proteomes" id="UP000703269"/>
    </source>
</evidence>
<feature type="region of interest" description="Disordered" evidence="1">
    <location>
        <begin position="28"/>
        <end position="62"/>
    </location>
</feature>
<comment type="caution">
    <text evidence="2">The sequence shown here is derived from an EMBL/GenBank/DDBJ whole genome shotgun (WGS) entry which is preliminary data.</text>
</comment>
<dbReference type="AlphaFoldDB" id="A0A9P3G0T3"/>
<accession>A0A9P3G0T3</accession>
<organism evidence="2 3">
    <name type="scientific">Phanerochaete sordida</name>
    <dbReference type="NCBI Taxonomy" id="48140"/>
    <lineage>
        <taxon>Eukaryota</taxon>
        <taxon>Fungi</taxon>
        <taxon>Dikarya</taxon>
        <taxon>Basidiomycota</taxon>
        <taxon>Agaricomycotina</taxon>
        <taxon>Agaricomycetes</taxon>
        <taxon>Polyporales</taxon>
        <taxon>Phanerochaetaceae</taxon>
        <taxon>Phanerochaete</taxon>
    </lineage>
</organism>
<sequence length="92" mass="10253">MNGSLRFSALLHQAQLSPAVVAYDTPRPERWARDGGSEPSHQRHFNPFSRPAAATSQQARRAPRWACPPFHNNLASFLRPSVYRAGSRTLIG</sequence>
<reference evidence="2 3" key="1">
    <citation type="submission" date="2021-08" db="EMBL/GenBank/DDBJ databases">
        <title>Draft Genome Sequence of Phanerochaete sordida strain YK-624.</title>
        <authorList>
            <person name="Mori T."/>
            <person name="Dohra H."/>
            <person name="Suzuki T."/>
            <person name="Kawagishi H."/>
            <person name="Hirai H."/>
        </authorList>
    </citation>
    <scope>NUCLEOTIDE SEQUENCE [LARGE SCALE GENOMIC DNA]</scope>
    <source>
        <strain evidence="2 3">YK-624</strain>
    </source>
</reference>